<keyword evidence="7" id="KW-1185">Reference proteome</keyword>
<proteinExistence type="inferred from homology"/>
<dbReference type="SUPFAM" id="SSF46785">
    <property type="entry name" value="Winged helix' DNA-binding domain"/>
    <property type="match status" value="1"/>
</dbReference>
<dbReference type="CDD" id="cd08417">
    <property type="entry name" value="PBP2_Nitroaromatics_like"/>
    <property type="match status" value="1"/>
</dbReference>
<dbReference type="Pfam" id="PF03466">
    <property type="entry name" value="LysR_substrate"/>
    <property type="match status" value="1"/>
</dbReference>
<dbReference type="RefSeq" id="WP_258815831.1">
    <property type="nucleotide sequence ID" value="NZ_JANUGW010000004.1"/>
</dbReference>
<accession>A0ABT1ZMT1</accession>
<evidence type="ECO:0000259" key="5">
    <source>
        <dbReference type="PROSITE" id="PS50931"/>
    </source>
</evidence>
<evidence type="ECO:0000313" key="6">
    <source>
        <dbReference type="EMBL" id="MCS0581215.1"/>
    </source>
</evidence>
<dbReference type="Proteomes" id="UP001204151">
    <property type="component" value="Unassembled WGS sequence"/>
</dbReference>
<dbReference type="InterPro" id="IPR036390">
    <property type="entry name" value="WH_DNA-bd_sf"/>
</dbReference>
<dbReference type="EMBL" id="JANUGW010000004">
    <property type="protein sequence ID" value="MCS0581215.1"/>
    <property type="molecule type" value="Genomic_DNA"/>
</dbReference>
<comment type="caution">
    <text evidence="6">The sequence shown here is derived from an EMBL/GenBank/DDBJ whole genome shotgun (WGS) entry which is preliminary data.</text>
</comment>
<dbReference type="InterPro" id="IPR036388">
    <property type="entry name" value="WH-like_DNA-bd_sf"/>
</dbReference>
<dbReference type="InterPro" id="IPR050389">
    <property type="entry name" value="LysR-type_TF"/>
</dbReference>
<comment type="similarity">
    <text evidence="1">Belongs to the LysR transcriptional regulatory family.</text>
</comment>
<evidence type="ECO:0000313" key="7">
    <source>
        <dbReference type="Proteomes" id="UP001204151"/>
    </source>
</evidence>
<dbReference type="Pfam" id="PF00126">
    <property type="entry name" value="HTH_1"/>
    <property type="match status" value="1"/>
</dbReference>
<dbReference type="PANTHER" id="PTHR30118:SF15">
    <property type="entry name" value="TRANSCRIPTIONAL REGULATORY PROTEIN"/>
    <property type="match status" value="1"/>
</dbReference>
<dbReference type="PROSITE" id="PS50931">
    <property type="entry name" value="HTH_LYSR"/>
    <property type="match status" value="1"/>
</dbReference>
<name>A0ABT1ZMT1_9BURK</name>
<dbReference type="InterPro" id="IPR005119">
    <property type="entry name" value="LysR_subst-bd"/>
</dbReference>
<protein>
    <submittedName>
        <fullName evidence="6">LysR family transcriptional regulator</fullName>
    </submittedName>
</protein>
<evidence type="ECO:0000256" key="3">
    <source>
        <dbReference type="ARBA" id="ARBA00023125"/>
    </source>
</evidence>
<dbReference type="InterPro" id="IPR000847">
    <property type="entry name" value="LysR_HTH_N"/>
</dbReference>
<evidence type="ECO:0000256" key="4">
    <source>
        <dbReference type="ARBA" id="ARBA00023163"/>
    </source>
</evidence>
<evidence type="ECO:0000256" key="1">
    <source>
        <dbReference type="ARBA" id="ARBA00009437"/>
    </source>
</evidence>
<keyword evidence="2" id="KW-0805">Transcription regulation</keyword>
<keyword evidence="4" id="KW-0804">Transcription</keyword>
<gene>
    <name evidence="6" type="ORF">NX784_06395</name>
</gene>
<keyword evidence="3" id="KW-0238">DNA-binding</keyword>
<dbReference type="Gene3D" id="3.40.190.10">
    <property type="entry name" value="Periplasmic binding protein-like II"/>
    <property type="match status" value="2"/>
</dbReference>
<organism evidence="6 7">
    <name type="scientific">Massilia pinisoli</name>
    <dbReference type="NCBI Taxonomy" id="1772194"/>
    <lineage>
        <taxon>Bacteria</taxon>
        <taxon>Pseudomonadati</taxon>
        <taxon>Pseudomonadota</taxon>
        <taxon>Betaproteobacteria</taxon>
        <taxon>Burkholderiales</taxon>
        <taxon>Oxalobacteraceae</taxon>
        <taxon>Telluria group</taxon>
        <taxon>Massilia</taxon>
    </lineage>
</organism>
<dbReference type="Gene3D" id="1.10.10.10">
    <property type="entry name" value="Winged helix-like DNA-binding domain superfamily/Winged helix DNA-binding domain"/>
    <property type="match status" value="1"/>
</dbReference>
<reference evidence="6 7" key="1">
    <citation type="submission" date="2022-08" db="EMBL/GenBank/DDBJ databases">
        <title>Reclassification of Massilia species as members of the genera Telluria, Duganella, Pseudoduganella, Mokoshia gen. nov. and Zemynaea gen. nov. using orthogonal and non-orthogonal genome-based approaches.</title>
        <authorList>
            <person name="Bowman J.P."/>
        </authorList>
    </citation>
    <scope>NUCLEOTIDE SEQUENCE [LARGE SCALE GENOMIC DNA]</scope>
    <source>
        <strain evidence="6 7">JCM 31316</strain>
    </source>
</reference>
<dbReference type="SUPFAM" id="SSF53850">
    <property type="entry name" value="Periplasmic binding protein-like II"/>
    <property type="match status" value="1"/>
</dbReference>
<feature type="domain" description="HTH lysR-type" evidence="5">
    <location>
        <begin position="7"/>
        <end position="66"/>
    </location>
</feature>
<dbReference type="InterPro" id="IPR037402">
    <property type="entry name" value="YidZ_PBP2"/>
</dbReference>
<sequence>MNDLRAFDLNLLVTLDALLTEANVTRAAQRLHLSQSAVSGQLARLRQLFDDPLLVPADNGRGMTPTARALELAAPVRLALEQLAGIVRGPAAFDATTAQRTFHIAASDLSTAVLGLPLAGRLAQAAGPGVRLAFRMADGARIAAQLQEGEVDLLIGSERMVPPHLRARLLFDEHFVMVQRKGHPRGSLPPDLDAYCALRHVLVSTSGGSLHGFMDEHLQALGRSRNVVLSVQSFALMPGLLCRSDHVATVPSRLAALHADVLDTVPLPFDAQGFSLYAAWHPRFHADPALAWLREQVVHVAA</sequence>
<evidence type="ECO:0000256" key="2">
    <source>
        <dbReference type="ARBA" id="ARBA00023015"/>
    </source>
</evidence>
<dbReference type="PANTHER" id="PTHR30118">
    <property type="entry name" value="HTH-TYPE TRANSCRIPTIONAL REGULATOR LEUO-RELATED"/>
    <property type="match status" value="1"/>
</dbReference>